<dbReference type="Pfam" id="PF00001">
    <property type="entry name" value="7tm_1"/>
    <property type="match status" value="1"/>
</dbReference>
<feature type="non-terminal residue" evidence="10">
    <location>
        <position position="147"/>
    </location>
</feature>
<dbReference type="GO" id="GO:0019722">
    <property type="term" value="P:calcium-mediated signaling"/>
    <property type="evidence" value="ECO:0007669"/>
    <property type="project" value="TreeGrafter"/>
</dbReference>
<evidence type="ECO:0000256" key="8">
    <source>
        <dbReference type="SAM" id="Phobius"/>
    </source>
</evidence>
<dbReference type="GO" id="GO:0060326">
    <property type="term" value="P:cell chemotaxis"/>
    <property type="evidence" value="ECO:0007669"/>
    <property type="project" value="TreeGrafter"/>
</dbReference>
<evidence type="ECO:0000256" key="4">
    <source>
        <dbReference type="ARBA" id="ARBA00023040"/>
    </source>
</evidence>
<dbReference type="PANTHER" id="PTHR10489:SF922">
    <property type="entry name" value="C-C CHEMOKINE RECEPTOR FAMILY-LIKE-RELATED"/>
    <property type="match status" value="1"/>
</dbReference>
<name>A0A9Q1DFB9_CONCO</name>
<dbReference type="PRINTS" id="PR00237">
    <property type="entry name" value="GPCRRHODOPSN"/>
</dbReference>
<dbReference type="PROSITE" id="PS50262">
    <property type="entry name" value="G_PROTEIN_RECEP_F1_2"/>
    <property type="match status" value="1"/>
</dbReference>
<evidence type="ECO:0000256" key="6">
    <source>
        <dbReference type="ARBA" id="ARBA00023170"/>
    </source>
</evidence>
<gene>
    <name evidence="10" type="ORF">COCON_G00138250</name>
</gene>
<proteinExistence type="predicted"/>
<evidence type="ECO:0000256" key="7">
    <source>
        <dbReference type="ARBA" id="ARBA00023224"/>
    </source>
</evidence>
<keyword evidence="11" id="KW-1185">Reference proteome</keyword>
<protein>
    <recommendedName>
        <fullName evidence="9">G-protein coupled receptors family 1 profile domain-containing protein</fullName>
    </recommendedName>
</protein>
<keyword evidence="7" id="KW-0807">Transducer</keyword>
<keyword evidence="6" id="KW-0675">Receptor</keyword>
<dbReference type="InterPro" id="IPR017452">
    <property type="entry name" value="GPCR_Rhodpsn_7TM"/>
</dbReference>
<dbReference type="GO" id="GO:0006955">
    <property type="term" value="P:immune response"/>
    <property type="evidence" value="ECO:0007669"/>
    <property type="project" value="TreeGrafter"/>
</dbReference>
<feature type="transmembrane region" description="Helical" evidence="8">
    <location>
        <begin position="81"/>
        <end position="104"/>
    </location>
</feature>
<keyword evidence="3 8" id="KW-1133">Transmembrane helix</keyword>
<dbReference type="PANTHER" id="PTHR10489">
    <property type="entry name" value="CELL ADHESION MOLECULE"/>
    <property type="match status" value="1"/>
</dbReference>
<evidence type="ECO:0000313" key="10">
    <source>
        <dbReference type="EMBL" id="KAJ8268653.1"/>
    </source>
</evidence>
<evidence type="ECO:0000256" key="3">
    <source>
        <dbReference type="ARBA" id="ARBA00022989"/>
    </source>
</evidence>
<dbReference type="InterPro" id="IPR000276">
    <property type="entry name" value="GPCR_Rhodpsn"/>
</dbReference>
<feature type="domain" description="G-protein coupled receptors family 1 profile" evidence="9">
    <location>
        <begin position="60"/>
        <end position="147"/>
    </location>
</feature>
<evidence type="ECO:0000313" key="11">
    <source>
        <dbReference type="Proteomes" id="UP001152803"/>
    </source>
</evidence>
<dbReference type="GO" id="GO:0016493">
    <property type="term" value="F:C-C chemokine receptor activity"/>
    <property type="evidence" value="ECO:0007669"/>
    <property type="project" value="TreeGrafter"/>
</dbReference>
<dbReference type="SUPFAM" id="SSF81321">
    <property type="entry name" value="Family A G protein-coupled receptor-like"/>
    <property type="match status" value="1"/>
</dbReference>
<evidence type="ECO:0000256" key="2">
    <source>
        <dbReference type="ARBA" id="ARBA00022692"/>
    </source>
</evidence>
<dbReference type="GO" id="GO:0009897">
    <property type="term" value="C:external side of plasma membrane"/>
    <property type="evidence" value="ECO:0007669"/>
    <property type="project" value="TreeGrafter"/>
</dbReference>
<feature type="transmembrane region" description="Helical" evidence="8">
    <location>
        <begin position="45"/>
        <end position="69"/>
    </location>
</feature>
<comment type="caution">
    <text evidence="10">The sequence shown here is derived from an EMBL/GenBank/DDBJ whole genome shotgun (WGS) entry which is preliminary data.</text>
</comment>
<accession>A0A9Q1DFB9</accession>
<keyword evidence="4" id="KW-0297">G-protein coupled receptor</keyword>
<keyword evidence="5 8" id="KW-0472">Membrane</keyword>
<dbReference type="EMBL" id="JAFJMO010000009">
    <property type="protein sequence ID" value="KAJ8268653.1"/>
    <property type="molecule type" value="Genomic_DNA"/>
</dbReference>
<dbReference type="AlphaFoldDB" id="A0A9Q1DFB9"/>
<dbReference type="InterPro" id="IPR050119">
    <property type="entry name" value="CCR1-9-like"/>
</dbReference>
<dbReference type="GO" id="GO:0007204">
    <property type="term" value="P:positive regulation of cytosolic calcium ion concentration"/>
    <property type="evidence" value="ECO:0007669"/>
    <property type="project" value="TreeGrafter"/>
</dbReference>
<dbReference type="GO" id="GO:0019957">
    <property type="term" value="F:C-C chemokine binding"/>
    <property type="evidence" value="ECO:0007669"/>
    <property type="project" value="TreeGrafter"/>
</dbReference>
<dbReference type="Proteomes" id="UP001152803">
    <property type="component" value="Unassembled WGS sequence"/>
</dbReference>
<dbReference type="OrthoDB" id="10015690at2759"/>
<evidence type="ECO:0000256" key="5">
    <source>
        <dbReference type="ARBA" id="ARBA00023136"/>
    </source>
</evidence>
<evidence type="ECO:0000259" key="9">
    <source>
        <dbReference type="PROSITE" id="PS50262"/>
    </source>
</evidence>
<feature type="transmembrane region" description="Helical" evidence="8">
    <location>
        <begin position="116"/>
        <end position="137"/>
    </location>
</feature>
<sequence>MMLAHSLAPSTDVPQTTDYYPDYNYTDNGSVVFLEEDEQQFSSTFSGVCLIIIFALSLVGNGFLLWALLVREDLTKPTTLFLLQLAVSDLLLTLSFPFWAVYFLHDWVFGPAACHLLVFVFFLGFYSYMLFLVAVTVDRYVSVVHAV</sequence>
<reference evidence="10" key="1">
    <citation type="journal article" date="2023" name="Science">
        <title>Genome structures resolve the early diversification of teleost fishes.</title>
        <authorList>
            <person name="Parey E."/>
            <person name="Louis A."/>
            <person name="Montfort J."/>
            <person name="Bouchez O."/>
            <person name="Roques C."/>
            <person name="Iampietro C."/>
            <person name="Lluch J."/>
            <person name="Castinel A."/>
            <person name="Donnadieu C."/>
            <person name="Desvignes T."/>
            <person name="Floi Bucao C."/>
            <person name="Jouanno E."/>
            <person name="Wen M."/>
            <person name="Mejri S."/>
            <person name="Dirks R."/>
            <person name="Jansen H."/>
            <person name="Henkel C."/>
            <person name="Chen W.J."/>
            <person name="Zahm M."/>
            <person name="Cabau C."/>
            <person name="Klopp C."/>
            <person name="Thompson A.W."/>
            <person name="Robinson-Rechavi M."/>
            <person name="Braasch I."/>
            <person name="Lecointre G."/>
            <person name="Bobe J."/>
            <person name="Postlethwait J.H."/>
            <person name="Berthelot C."/>
            <person name="Roest Crollius H."/>
            <person name="Guiguen Y."/>
        </authorList>
    </citation>
    <scope>NUCLEOTIDE SEQUENCE</scope>
    <source>
        <strain evidence="10">Concon-B</strain>
    </source>
</reference>
<comment type="subcellular location">
    <subcellularLocation>
        <location evidence="1">Membrane</location>
    </subcellularLocation>
</comment>
<dbReference type="Gene3D" id="1.20.1070.10">
    <property type="entry name" value="Rhodopsin 7-helix transmembrane proteins"/>
    <property type="match status" value="1"/>
</dbReference>
<keyword evidence="2 8" id="KW-0812">Transmembrane</keyword>
<evidence type="ECO:0000256" key="1">
    <source>
        <dbReference type="ARBA" id="ARBA00004370"/>
    </source>
</evidence>
<organism evidence="10 11">
    <name type="scientific">Conger conger</name>
    <name type="common">Conger eel</name>
    <name type="synonym">Muraena conger</name>
    <dbReference type="NCBI Taxonomy" id="82655"/>
    <lineage>
        <taxon>Eukaryota</taxon>
        <taxon>Metazoa</taxon>
        <taxon>Chordata</taxon>
        <taxon>Craniata</taxon>
        <taxon>Vertebrata</taxon>
        <taxon>Euteleostomi</taxon>
        <taxon>Actinopterygii</taxon>
        <taxon>Neopterygii</taxon>
        <taxon>Teleostei</taxon>
        <taxon>Anguilliformes</taxon>
        <taxon>Congridae</taxon>
        <taxon>Conger</taxon>
    </lineage>
</organism>